<dbReference type="SUPFAM" id="SSF54060">
    <property type="entry name" value="His-Me finger endonucleases"/>
    <property type="match status" value="1"/>
</dbReference>
<proteinExistence type="predicted"/>
<dbReference type="InterPro" id="IPR044925">
    <property type="entry name" value="His-Me_finger_sf"/>
</dbReference>
<dbReference type="STRING" id="32264.A0A158P4I4"/>
<protein>
    <recommendedName>
        <fullName evidence="3">DNA-directed DNA polymerase</fullName>
    </recommendedName>
</protein>
<keyword evidence="2" id="KW-1185">Reference proteome</keyword>
<accession>A0A158P4I4</accession>
<dbReference type="InterPro" id="IPR043502">
    <property type="entry name" value="DNA/RNA_pol_sf"/>
</dbReference>
<dbReference type="Gene3D" id="3.90.1600.10">
    <property type="entry name" value="Palm domain of DNA polymerase"/>
    <property type="match status" value="1"/>
</dbReference>
<dbReference type="InterPro" id="IPR023211">
    <property type="entry name" value="DNA_pol_palm_dom_sf"/>
</dbReference>
<name>A0A158P4I4_TETUR</name>
<dbReference type="SUPFAM" id="SSF53098">
    <property type="entry name" value="Ribonuclease H-like"/>
    <property type="match status" value="1"/>
</dbReference>
<dbReference type="InterPro" id="IPR012337">
    <property type="entry name" value="RNaseH-like_sf"/>
</dbReference>
<reference evidence="1" key="2">
    <citation type="submission" date="2016-04" db="UniProtKB">
        <authorList>
            <consortium name="EnsemblMetazoa"/>
        </authorList>
    </citation>
    <scope>IDENTIFICATION</scope>
</reference>
<dbReference type="Proteomes" id="UP000015104">
    <property type="component" value="Unassembled WGS sequence"/>
</dbReference>
<dbReference type="InterPro" id="IPR036397">
    <property type="entry name" value="RNaseH_sf"/>
</dbReference>
<dbReference type="GO" id="GO:0071897">
    <property type="term" value="P:DNA biosynthetic process"/>
    <property type="evidence" value="ECO:0007669"/>
    <property type="project" value="UniProtKB-ARBA"/>
</dbReference>
<dbReference type="PANTHER" id="PTHR31511">
    <property type="entry name" value="PROTEIN CBG23764"/>
    <property type="match status" value="1"/>
</dbReference>
<reference evidence="2" key="1">
    <citation type="submission" date="2011-08" db="EMBL/GenBank/DDBJ databases">
        <authorList>
            <person name="Rombauts S."/>
        </authorList>
    </citation>
    <scope>NUCLEOTIDE SEQUENCE</scope>
    <source>
        <strain evidence="2">London</strain>
    </source>
</reference>
<dbReference type="EMBL" id="CAEY01001125">
    <property type="status" value="NOT_ANNOTATED_CDS"/>
    <property type="molecule type" value="Genomic_DNA"/>
</dbReference>
<dbReference type="SUPFAM" id="SSF56672">
    <property type="entry name" value="DNA/RNA polymerases"/>
    <property type="match status" value="1"/>
</dbReference>
<sequence length="1353" mass="157203">MFCDFVADNTETLKGHKCDPMNQWDISLTETLNWRCEKCNYTATDIGDWITHDCNVVVKEIPDETQNDEEGLLTCEKCGFKSYSPIFFESHVCENELWNCQYCPFETYSLKKFLEHRCALMVKPSEYKCSNCPFVTKIDLDYLLHKCDKSEIHSINEPCTSNCNHQTYIDKPAISKQGTKRKDVEEHNTTSPKKQPKFNYYCKTCGRGFVRENAQKSHSEWCKNRMVIESINLNDNIGEFAKIASAFNKFVTYENRAIECIDIESLQMSAIDDLTTLLNQYLQNYNCLKFELIVDATLTHPINQDVTSRRCFHSIMHSILLGDDIQNTLITAFAEIKELVDQHTERGSGWTLNAIKSLQINIGKYVPHRGGCSQFSLPIEMINKKCLINIKTQDSCFLYSVLAALHPFTKNAQRKSNYTAYIDRYDITDLPLDGNVDLFQAVKFAKRNNLNINIYTYDIDEKCVIPLKIMGGQKDDPILLFLYDDHYYKITHFDRFASCKNKHSRRHCYRCLSAFTTTEALQKHKVDCFNAKPQRTIMPDPHNNSSKLSFYLYQNEIMHPYVVYADFETLSVINADEYRVRTLPVCSYGYVAIDWTGKIIAKDFYRGEKSGEKFLASIVETKRKLDADLAARSKPLNMTDEDEFNFRKAKKCFICSNPLHANRVRDHDHLTGKYRGAAHNECNLIYRLPSKLPIFFHNLKNFDSHIIFRALSEPLAADIFIIPHTMEKYIAFTFKDFIFLDSYAFLPSSLETLAENVTEDYKSTFLKQMFDGDVDLLMKKAALPYEYIDSFDCFKETSLPEIDNYYSSLKDANISNEMYNHLQNIWNKFKCETLGDFHDLYLKVDVILLAAVFENFRKVSHENFNLDPCHNFSIPGLSMNAALRYTRAKAGLLTDVDMLIFVEKGIRGGLTVVSKRYCKTIQGINEIIYLDVNNLYGYAMSQPLPYDNFQWVELKNQNIDQLLAMCRGDTGMIFEVDLIYPDHLHDEHNDFPLAPHKMVVTEEMHSQYQKELLKRLKERKMKPSSSEKLLSTFYPREKYVVHHKLLKYYISKGLIVTKVHRAFKFREKAWLQPYVDFCTKQRQAATNSFTKDFWKLGVNSIYGKTIEDKRKHRRVQLVFKESIALKRLRSELCESFTVIGEDKMLFQLKKGAVYMNKPVSVGFAVLELAKLKMFELHYDHFKACLGNNVELLYTDTDSLIYNIKTNEGSAVLKEFSDIMDFSNYPKDHLLYNNKNEKAIGFIKDEMGGKRIEEFIALKPKLYALKTAEGEKKKAKGIQKNTVNKTITFKQYEECLWDEIIPIANQKRLQSKDHVINMIENKKIVMTPFDDKRYLLEDAVSTLAYGHFATKESL</sequence>
<dbReference type="GO" id="GO:0003676">
    <property type="term" value="F:nucleic acid binding"/>
    <property type="evidence" value="ECO:0007669"/>
    <property type="project" value="InterPro"/>
</dbReference>
<dbReference type="GO" id="GO:0042575">
    <property type="term" value="C:DNA polymerase complex"/>
    <property type="evidence" value="ECO:0007669"/>
    <property type="project" value="UniProtKB-ARBA"/>
</dbReference>
<evidence type="ECO:0008006" key="3">
    <source>
        <dbReference type="Google" id="ProtNLM"/>
    </source>
</evidence>
<evidence type="ECO:0000313" key="2">
    <source>
        <dbReference type="Proteomes" id="UP000015104"/>
    </source>
</evidence>
<evidence type="ECO:0000313" key="1">
    <source>
        <dbReference type="EnsemblMetazoa" id="tetur03g10327.1"/>
    </source>
</evidence>
<dbReference type="PANTHER" id="PTHR31511:SF12">
    <property type="entry name" value="RHO TERMINATION FACTOR N-TERMINAL DOMAIN-CONTAINING PROTEIN"/>
    <property type="match status" value="1"/>
</dbReference>
<dbReference type="Gene3D" id="3.30.420.10">
    <property type="entry name" value="Ribonuclease H-like superfamily/Ribonuclease H"/>
    <property type="match status" value="1"/>
</dbReference>
<dbReference type="EnsemblMetazoa" id="tetur03g10327.1">
    <property type="protein sequence ID" value="tetur03g10327.1"/>
    <property type="gene ID" value="tetur03g10327"/>
</dbReference>
<organism evidence="1 2">
    <name type="scientific">Tetranychus urticae</name>
    <name type="common">Two-spotted spider mite</name>
    <dbReference type="NCBI Taxonomy" id="32264"/>
    <lineage>
        <taxon>Eukaryota</taxon>
        <taxon>Metazoa</taxon>
        <taxon>Ecdysozoa</taxon>
        <taxon>Arthropoda</taxon>
        <taxon>Chelicerata</taxon>
        <taxon>Arachnida</taxon>
        <taxon>Acari</taxon>
        <taxon>Acariformes</taxon>
        <taxon>Trombidiformes</taxon>
        <taxon>Prostigmata</taxon>
        <taxon>Eleutherengona</taxon>
        <taxon>Raphignathae</taxon>
        <taxon>Tetranychoidea</taxon>
        <taxon>Tetranychidae</taxon>
        <taxon>Tetranychus</taxon>
    </lineage>
</organism>